<dbReference type="EMBL" id="KN847492">
    <property type="protein sequence ID" value="KIW20626.1"/>
    <property type="molecule type" value="Genomic_DNA"/>
</dbReference>
<dbReference type="Proteomes" id="UP000053328">
    <property type="component" value="Unassembled WGS sequence"/>
</dbReference>
<dbReference type="HOGENOM" id="CLU_1474997_0_0_1"/>
<gene>
    <name evidence="1" type="ORF">PV08_01201</name>
</gene>
<proteinExistence type="predicted"/>
<dbReference type="VEuPathDB" id="FungiDB:PV08_01201"/>
<dbReference type="GeneID" id="27328284"/>
<reference evidence="1 2" key="1">
    <citation type="submission" date="2015-01" db="EMBL/GenBank/DDBJ databases">
        <title>The Genome Sequence of Exophiala spinifera CBS89968.</title>
        <authorList>
            <consortium name="The Broad Institute Genomics Platform"/>
            <person name="Cuomo C."/>
            <person name="de Hoog S."/>
            <person name="Gorbushina A."/>
            <person name="Stielow B."/>
            <person name="Teixiera M."/>
            <person name="Abouelleil A."/>
            <person name="Chapman S.B."/>
            <person name="Priest M."/>
            <person name="Young S.K."/>
            <person name="Wortman J."/>
            <person name="Nusbaum C."/>
            <person name="Birren B."/>
        </authorList>
    </citation>
    <scope>NUCLEOTIDE SEQUENCE [LARGE SCALE GENOMIC DNA]</scope>
    <source>
        <strain evidence="1 2">CBS 89968</strain>
    </source>
</reference>
<dbReference type="OrthoDB" id="4160591at2759"/>
<sequence length="170" mass="20188">MSLLVDSNNRPRHTLRALWDVAQMEDASEWEVLSFWRYLLSKHAFEEEYWIVDHGIRYVEQGNENRIAVLLWHEAKRGESMSEQKECEDQALQACQEYLQRHAWQTELYAMTTLRTKAKIWSYDKIAQVLVALYDDHYVEANSSEGIQLKMCFERTKTYASRMAQTCILK</sequence>
<evidence type="ECO:0000313" key="2">
    <source>
        <dbReference type="Proteomes" id="UP000053328"/>
    </source>
</evidence>
<keyword evidence="2" id="KW-1185">Reference proteome</keyword>
<accession>A0A0D1YZA6</accession>
<protein>
    <submittedName>
        <fullName evidence="1">Uncharacterized protein</fullName>
    </submittedName>
</protein>
<name>A0A0D1YZA6_9EURO</name>
<evidence type="ECO:0000313" key="1">
    <source>
        <dbReference type="EMBL" id="KIW20626.1"/>
    </source>
</evidence>
<dbReference type="RefSeq" id="XP_016240842.1">
    <property type="nucleotide sequence ID" value="XM_016375566.1"/>
</dbReference>
<dbReference type="AlphaFoldDB" id="A0A0D1YZA6"/>
<organism evidence="1 2">
    <name type="scientific">Exophiala spinifera</name>
    <dbReference type="NCBI Taxonomy" id="91928"/>
    <lineage>
        <taxon>Eukaryota</taxon>
        <taxon>Fungi</taxon>
        <taxon>Dikarya</taxon>
        <taxon>Ascomycota</taxon>
        <taxon>Pezizomycotina</taxon>
        <taxon>Eurotiomycetes</taxon>
        <taxon>Chaetothyriomycetidae</taxon>
        <taxon>Chaetothyriales</taxon>
        <taxon>Herpotrichiellaceae</taxon>
        <taxon>Exophiala</taxon>
    </lineage>
</organism>